<comment type="similarity">
    <text evidence="5">Belongs to the UPF0344 family.</text>
</comment>
<feature type="transmembrane region" description="Helical" evidence="5">
    <location>
        <begin position="99"/>
        <end position="124"/>
    </location>
</feature>
<protein>
    <recommendedName>
        <fullName evidence="5">UPF0344 protein N781_15095</fullName>
    </recommendedName>
</protein>
<feature type="transmembrane region" description="Helical" evidence="5">
    <location>
        <begin position="38"/>
        <end position="58"/>
    </location>
</feature>
<dbReference type="Pfam" id="PF07457">
    <property type="entry name" value="DUF1516"/>
    <property type="match status" value="1"/>
</dbReference>
<keyword evidence="4 5" id="KW-0472">Membrane</keyword>
<dbReference type="STRING" id="1385510.GCA_000425205_01837"/>
<evidence type="ECO:0000256" key="4">
    <source>
        <dbReference type="ARBA" id="ARBA00023136"/>
    </source>
</evidence>
<dbReference type="RefSeq" id="WP_026800240.1">
    <property type="nucleotide sequence ID" value="NZ_AULI01000007.1"/>
</dbReference>
<dbReference type="AlphaFoldDB" id="A0A0A5GKY6"/>
<dbReference type="InterPro" id="IPR010899">
    <property type="entry name" value="UPF0344"/>
</dbReference>
<evidence type="ECO:0000256" key="5">
    <source>
        <dbReference type="HAMAP-Rule" id="MF_01536"/>
    </source>
</evidence>
<dbReference type="GO" id="GO:0005886">
    <property type="term" value="C:plasma membrane"/>
    <property type="evidence" value="ECO:0007669"/>
    <property type="project" value="UniProtKB-SubCell"/>
</dbReference>
<dbReference type="OrthoDB" id="2365314at2"/>
<reference evidence="6 7" key="1">
    <citation type="submission" date="2013-08" db="EMBL/GenBank/DDBJ databases">
        <authorList>
            <person name="Huang J."/>
            <person name="Wang G."/>
        </authorList>
    </citation>
    <scope>NUCLEOTIDE SEQUENCE [LARGE SCALE GENOMIC DNA]</scope>
    <source>
        <strain evidence="6 7">JSM 076056</strain>
    </source>
</reference>
<feature type="transmembrane region" description="Helical" evidence="5">
    <location>
        <begin position="70"/>
        <end position="87"/>
    </location>
</feature>
<dbReference type="Proteomes" id="UP000030528">
    <property type="component" value="Unassembled WGS sequence"/>
</dbReference>
<evidence type="ECO:0000256" key="3">
    <source>
        <dbReference type="ARBA" id="ARBA00022989"/>
    </source>
</evidence>
<keyword evidence="1 5" id="KW-1003">Cell membrane</keyword>
<evidence type="ECO:0000256" key="1">
    <source>
        <dbReference type="ARBA" id="ARBA00022475"/>
    </source>
</evidence>
<comment type="caution">
    <text evidence="6">The sequence shown here is derived from an EMBL/GenBank/DDBJ whole genome shotgun (WGS) entry which is preliminary data.</text>
</comment>
<dbReference type="eggNOG" id="ENOG5032W2Q">
    <property type="taxonomic scope" value="Bacteria"/>
</dbReference>
<proteinExistence type="inferred from homology"/>
<organism evidence="6 7">
    <name type="scientific">Pontibacillus halophilus JSM 076056 = DSM 19796</name>
    <dbReference type="NCBI Taxonomy" id="1385510"/>
    <lineage>
        <taxon>Bacteria</taxon>
        <taxon>Bacillati</taxon>
        <taxon>Bacillota</taxon>
        <taxon>Bacilli</taxon>
        <taxon>Bacillales</taxon>
        <taxon>Bacillaceae</taxon>
        <taxon>Pontibacillus</taxon>
    </lineage>
</organism>
<comment type="subcellular location">
    <subcellularLocation>
        <location evidence="5">Cell membrane</location>
        <topology evidence="5">Multi-pass membrane protein</topology>
    </subcellularLocation>
</comment>
<keyword evidence="3 5" id="KW-1133">Transmembrane helix</keyword>
<keyword evidence="7" id="KW-1185">Reference proteome</keyword>
<sequence>MTTHLHITSWILLLALFGLAIFFNRLGREKAGKIVQMIMRLDYLLILYSGGSLLGAYFQYANGAEIGESIVKAIAGIWVIGIVEVLTTRSHKRKKAGTALWVQFFIAFIITIVLGFGRLGYGIYLG</sequence>
<evidence type="ECO:0000313" key="7">
    <source>
        <dbReference type="Proteomes" id="UP000030528"/>
    </source>
</evidence>
<evidence type="ECO:0000313" key="6">
    <source>
        <dbReference type="EMBL" id="KGX92644.1"/>
    </source>
</evidence>
<name>A0A0A5GKY6_9BACI</name>
<dbReference type="EMBL" id="AVPE01000005">
    <property type="protein sequence ID" value="KGX92644.1"/>
    <property type="molecule type" value="Genomic_DNA"/>
</dbReference>
<accession>A0A0A5GKY6</accession>
<dbReference type="HAMAP" id="MF_01536">
    <property type="entry name" value="UPF0344"/>
    <property type="match status" value="1"/>
</dbReference>
<keyword evidence="2 5" id="KW-0812">Transmembrane</keyword>
<feature type="transmembrane region" description="Helical" evidence="5">
    <location>
        <begin position="6"/>
        <end position="26"/>
    </location>
</feature>
<evidence type="ECO:0000256" key="2">
    <source>
        <dbReference type="ARBA" id="ARBA00022692"/>
    </source>
</evidence>
<gene>
    <name evidence="6" type="ORF">N781_15095</name>
</gene>